<evidence type="ECO:0000313" key="3">
    <source>
        <dbReference type="EMBL" id="MTI28709.1"/>
    </source>
</evidence>
<evidence type="ECO:0000259" key="2">
    <source>
        <dbReference type="Pfam" id="PF13590"/>
    </source>
</evidence>
<organism evidence="3 4">
    <name type="scientific">Fulvivirga kasyanovii</name>
    <dbReference type="NCBI Taxonomy" id="396812"/>
    <lineage>
        <taxon>Bacteria</taxon>
        <taxon>Pseudomonadati</taxon>
        <taxon>Bacteroidota</taxon>
        <taxon>Cytophagia</taxon>
        <taxon>Cytophagales</taxon>
        <taxon>Fulvivirgaceae</taxon>
        <taxon>Fulvivirga</taxon>
    </lineage>
</organism>
<keyword evidence="4" id="KW-1185">Reference proteome</keyword>
<comment type="caution">
    <text evidence="3">The sequence shown here is derived from an EMBL/GenBank/DDBJ whole genome shotgun (WGS) entry which is preliminary data.</text>
</comment>
<dbReference type="RefSeq" id="WP_155176498.1">
    <property type="nucleotide sequence ID" value="NZ_BAAAFL010000021.1"/>
</dbReference>
<keyword evidence="1" id="KW-0732">Signal</keyword>
<feature type="domain" description="DUF4136" evidence="2">
    <location>
        <begin position="27"/>
        <end position="194"/>
    </location>
</feature>
<evidence type="ECO:0000313" key="4">
    <source>
        <dbReference type="Proteomes" id="UP000798808"/>
    </source>
</evidence>
<dbReference type="Gene3D" id="3.30.160.670">
    <property type="match status" value="1"/>
</dbReference>
<protein>
    <submittedName>
        <fullName evidence="3">DUF4136 domain-containing protein</fullName>
    </submittedName>
</protein>
<accession>A0ABW9RWT0</accession>
<gene>
    <name evidence="3" type="ORF">E1163_27365</name>
</gene>
<dbReference type="EMBL" id="SMLW01000670">
    <property type="protein sequence ID" value="MTI28709.1"/>
    <property type="molecule type" value="Genomic_DNA"/>
</dbReference>
<feature type="chain" id="PRO_5047189425" evidence="1">
    <location>
        <begin position="27"/>
        <end position="195"/>
    </location>
</feature>
<dbReference type="Proteomes" id="UP000798808">
    <property type="component" value="Unassembled WGS sequence"/>
</dbReference>
<name>A0ABW9RWT0_9BACT</name>
<proteinExistence type="predicted"/>
<feature type="signal peptide" evidence="1">
    <location>
        <begin position="1"/>
        <end position="26"/>
    </location>
</feature>
<evidence type="ECO:0000256" key="1">
    <source>
        <dbReference type="SAM" id="SignalP"/>
    </source>
</evidence>
<reference evidence="3 4" key="1">
    <citation type="submission" date="2019-02" db="EMBL/GenBank/DDBJ databases">
        <authorList>
            <person name="Goldberg S.R."/>
            <person name="Haltli B.A."/>
            <person name="Correa H."/>
            <person name="Russell K.G."/>
        </authorList>
    </citation>
    <scope>NUCLEOTIDE SEQUENCE [LARGE SCALE GENOMIC DNA]</scope>
    <source>
        <strain evidence="3 4">JCM 16186</strain>
    </source>
</reference>
<sequence length="195" mass="22778">MKKVIQNLTIASVCLLLLATCGPTVTTTKTADVDLGKYQTYAWLPNGDSVDNHRYNSKQLNQAIVSEVNQEMQLKGYTLDRTNPDLLVLVHTMFDEETNVVREPVYATYDYYAPNMYIDPYYNDYYYYDYNTVSRVVGYDVDRVRYTEGTLVIDIIDQNTNNVVWRGRADDYIEPYNVRAEVQEYVEEIFEEYPV</sequence>
<dbReference type="InterPro" id="IPR025411">
    <property type="entry name" value="DUF4136"/>
</dbReference>
<dbReference type="Pfam" id="PF13590">
    <property type="entry name" value="DUF4136"/>
    <property type="match status" value="1"/>
</dbReference>